<protein>
    <submittedName>
        <fullName evidence="19">Unnamed protein product</fullName>
    </submittedName>
</protein>
<evidence type="ECO:0000259" key="17">
    <source>
        <dbReference type="PROSITE" id="PS50013"/>
    </source>
</evidence>
<dbReference type="SUPFAM" id="SSF54160">
    <property type="entry name" value="Chromo domain-like"/>
    <property type="match status" value="1"/>
</dbReference>
<dbReference type="Pfam" id="PF17921">
    <property type="entry name" value="Integrase_H2C2"/>
    <property type="match status" value="1"/>
</dbReference>
<dbReference type="PROSITE" id="PS50994">
    <property type="entry name" value="INTEGRASE"/>
    <property type="match status" value="1"/>
</dbReference>
<evidence type="ECO:0000256" key="15">
    <source>
        <dbReference type="ARBA" id="ARBA00023172"/>
    </source>
</evidence>
<dbReference type="SUPFAM" id="SSF53098">
    <property type="entry name" value="Ribonuclease H-like"/>
    <property type="match status" value="1"/>
</dbReference>
<keyword evidence="5" id="KW-0540">Nuclease</keyword>
<evidence type="ECO:0000313" key="20">
    <source>
        <dbReference type="Proteomes" id="UP001165121"/>
    </source>
</evidence>
<dbReference type="InterPro" id="IPR023779">
    <property type="entry name" value="Chromodomain_CS"/>
</dbReference>
<dbReference type="GO" id="GO:0005634">
    <property type="term" value="C:nucleus"/>
    <property type="evidence" value="ECO:0007669"/>
    <property type="project" value="UniProtKB-SubCell"/>
</dbReference>
<dbReference type="CDD" id="cd09274">
    <property type="entry name" value="RNase_HI_RT_Ty3"/>
    <property type="match status" value="1"/>
</dbReference>
<name>A0A9W6XZU3_9STRA</name>
<dbReference type="InterPro" id="IPR016197">
    <property type="entry name" value="Chromo-like_dom_sf"/>
</dbReference>
<dbReference type="Gene3D" id="3.30.420.10">
    <property type="entry name" value="Ribonuclease H-like superfamily/Ribonuclease H"/>
    <property type="match status" value="1"/>
</dbReference>
<evidence type="ECO:0000256" key="4">
    <source>
        <dbReference type="ARBA" id="ARBA00022695"/>
    </source>
</evidence>
<evidence type="ECO:0000256" key="2">
    <source>
        <dbReference type="ARBA" id="ARBA00022670"/>
    </source>
</evidence>
<keyword evidence="11" id="KW-0229">DNA integration</keyword>
<keyword evidence="10" id="KW-0460">Magnesium</keyword>
<keyword evidence="20" id="KW-1185">Reference proteome</keyword>
<dbReference type="Gene3D" id="3.30.70.270">
    <property type="match status" value="1"/>
</dbReference>
<evidence type="ECO:0000256" key="16">
    <source>
        <dbReference type="ARBA" id="ARBA00023242"/>
    </source>
</evidence>
<evidence type="ECO:0000313" key="19">
    <source>
        <dbReference type="EMBL" id="GMF48760.1"/>
    </source>
</evidence>
<organism evidence="19 20">
    <name type="scientific">Phytophthora fragariaefolia</name>
    <dbReference type="NCBI Taxonomy" id="1490495"/>
    <lineage>
        <taxon>Eukaryota</taxon>
        <taxon>Sar</taxon>
        <taxon>Stramenopiles</taxon>
        <taxon>Oomycota</taxon>
        <taxon>Peronosporomycetes</taxon>
        <taxon>Peronosporales</taxon>
        <taxon>Peronosporaceae</taxon>
        <taxon>Phytophthora</taxon>
    </lineage>
</organism>
<dbReference type="PANTHER" id="PTHR37984">
    <property type="entry name" value="PROTEIN CBG26694"/>
    <property type="match status" value="1"/>
</dbReference>
<keyword evidence="13" id="KW-0239">DNA-directed DNA polymerase</keyword>
<dbReference type="GO" id="GO:0003964">
    <property type="term" value="F:RNA-directed DNA polymerase activity"/>
    <property type="evidence" value="ECO:0007669"/>
    <property type="project" value="UniProtKB-KW"/>
</dbReference>
<evidence type="ECO:0000256" key="5">
    <source>
        <dbReference type="ARBA" id="ARBA00022722"/>
    </source>
</evidence>
<dbReference type="Pfam" id="PF00385">
    <property type="entry name" value="Chromo"/>
    <property type="match status" value="1"/>
</dbReference>
<dbReference type="PROSITE" id="PS00598">
    <property type="entry name" value="CHROMO_1"/>
    <property type="match status" value="1"/>
</dbReference>
<dbReference type="AlphaFoldDB" id="A0A9W6XZU3"/>
<dbReference type="InterPro" id="IPR050951">
    <property type="entry name" value="Retrovirus_Pol_polyprotein"/>
</dbReference>
<dbReference type="InterPro" id="IPR043502">
    <property type="entry name" value="DNA/RNA_pol_sf"/>
</dbReference>
<evidence type="ECO:0000256" key="1">
    <source>
        <dbReference type="ARBA" id="ARBA00004123"/>
    </source>
</evidence>
<comment type="caution">
    <text evidence="19">The sequence shown here is derived from an EMBL/GenBank/DDBJ whole genome shotgun (WGS) entry which is preliminary data.</text>
</comment>
<feature type="domain" description="Integrase catalytic" evidence="18">
    <location>
        <begin position="438"/>
        <end position="602"/>
    </location>
</feature>
<evidence type="ECO:0000256" key="7">
    <source>
        <dbReference type="ARBA" id="ARBA00022750"/>
    </source>
</evidence>
<dbReference type="InterPro" id="IPR043128">
    <property type="entry name" value="Rev_trsase/Diguanyl_cyclase"/>
</dbReference>
<dbReference type="InterPro" id="IPR056924">
    <property type="entry name" value="SH3_Tf2-1"/>
</dbReference>
<evidence type="ECO:0000256" key="14">
    <source>
        <dbReference type="ARBA" id="ARBA00023125"/>
    </source>
</evidence>
<dbReference type="InterPro" id="IPR000953">
    <property type="entry name" value="Chromo/chromo_shadow_dom"/>
</dbReference>
<evidence type="ECO:0000256" key="10">
    <source>
        <dbReference type="ARBA" id="ARBA00022842"/>
    </source>
</evidence>
<dbReference type="Proteomes" id="UP001165121">
    <property type="component" value="Unassembled WGS sequence"/>
</dbReference>
<evidence type="ECO:0000256" key="11">
    <source>
        <dbReference type="ARBA" id="ARBA00022908"/>
    </source>
</evidence>
<reference evidence="19" key="1">
    <citation type="submission" date="2023-04" db="EMBL/GenBank/DDBJ databases">
        <title>Phytophthora fragariaefolia NBRC 109709.</title>
        <authorList>
            <person name="Ichikawa N."/>
            <person name="Sato H."/>
            <person name="Tonouchi N."/>
        </authorList>
    </citation>
    <scope>NUCLEOTIDE SEQUENCE</scope>
    <source>
        <strain evidence="19">NBRC 109709</strain>
    </source>
</reference>
<dbReference type="InterPro" id="IPR012337">
    <property type="entry name" value="RNaseH-like_sf"/>
</dbReference>
<dbReference type="SUPFAM" id="SSF56672">
    <property type="entry name" value="DNA/RNA polymerases"/>
    <property type="match status" value="1"/>
</dbReference>
<keyword evidence="9" id="KW-0378">Hydrolase</keyword>
<keyword evidence="3" id="KW-0808">Transferase</keyword>
<evidence type="ECO:0000256" key="8">
    <source>
        <dbReference type="ARBA" id="ARBA00022759"/>
    </source>
</evidence>
<dbReference type="GO" id="GO:0003677">
    <property type="term" value="F:DNA binding"/>
    <property type="evidence" value="ECO:0007669"/>
    <property type="project" value="UniProtKB-KW"/>
</dbReference>
<dbReference type="OrthoDB" id="10053156at2759"/>
<dbReference type="PANTHER" id="PTHR37984:SF5">
    <property type="entry name" value="PROTEIN NYNRIN-LIKE"/>
    <property type="match status" value="1"/>
</dbReference>
<dbReference type="EMBL" id="BSXT01002403">
    <property type="protein sequence ID" value="GMF48760.1"/>
    <property type="molecule type" value="Genomic_DNA"/>
</dbReference>
<dbReference type="PROSITE" id="PS50013">
    <property type="entry name" value="CHROMO_2"/>
    <property type="match status" value="1"/>
</dbReference>
<keyword evidence="16" id="KW-0539">Nucleus</keyword>
<dbReference type="GO" id="GO:0004190">
    <property type="term" value="F:aspartic-type endopeptidase activity"/>
    <property type="evidence" value="ECO:0007669"/>
    <property type="project" value="UniProtKB-KW"/>
</dbReference>
<feature type="domain" description="Chromo" evidence="17">
    <location>
        <begin position="759"/>
        <end position="821"/>
    </location>
</feature>
<evidence type="ECO:0000256" key="3">
    <source>
        <dbReference type="ARBA" id="ARBA00022679"/>
    </source>
</evidence>
<keyword evidence="2" id="KW-0645">Protease</keyword>
<dbReference type="FunFam" id="3.30.70.270:FF:000020">
    <property type="entry name" value="Transposon Tf2-6 polyprotein-like Protein"/>
    <property type="match status" value="1"/>
</dbReference>
<keyword evidence="7" id="KW-0064">Aspartyl protease</keyword>
<evidence type="ECO:0000256" key="9">
    <source>
        <dbReference type="ARBA" id="ARBA00022801"/>
    </source>
</evidence>
<keyword evidence="14" id="KW-0238">DNA-binding</keyword>
<evidence type="ECO:0000256" key="13">
    <source>
        <dbReference type="ARBA" id="ARBA00022932"/>
    </source>
</evidence>
<dbReference type="GO" id="GO:0006310">
    <property type="term" value="P:DNA recombination"/>
    <property type="evidence" value="ECO:0007669"/>
    <property type="project" value="UniProtKB-KW"/>
</dbReference>
<keyword evidence="8" id="KW-0255">Endonuclease</keyword>
<evidence type="ECO:0000259" key="18">
    <source>
        <dbReference type="PROSITE" id="PS50994"/>
    </source>
</evidence>
<dbReference type="InterPro" id="IPR023780">
    <property type="entry name" value="Chromo_domain"/>
</dbReference>
<dbReference type="Pfam" id="PF17917">
    <property type="entry name" value="RT_RNaseH"/>
    <property type="match status" value="1"/>
</dbReference>
<dbReference type="InterPro" id="IPR041373">
    <property type="entry name" value="RT_RNaseH"/>
</dbReference>
<dbReference type="Gene3D" id="2.40.50.40">
    <property type="match status" value="1"/>
</dbReference>
<sequence length="998" mass="113332">MRLSRRSRMYTAFRANGEIYQWLVAPMGLAGMPGTLTRLMNALFGGPEFAAFVVVGQGLSVDPDKTSALANWPLPKDARDLQRFLGLAGYYRRFVPRFADLVAPLSDLLKKDVTWVWTNLHSRAVHAVKRHLLSAPILRLPDPSKAFIVTTDASKLAVGGVVSQEHNGFDHPVAYFSKKLNVNEQKWPTHEQELFAIKLCMGKWRVYLLGREFVVFTDNSACRWFLSHADLSPRLTRWLEVFGQFVFKLEHRAGHLNVVADALSRPPVTASNVVFDNLYSSRMDKIIVQGNSAFWSVVQANLDASPLTMVTQLDSDFRQMILDGYQHDKDLQAILAAFQRSSAYEHHRFHYHDGPLKLKTDGRASIIVLPVVDEVLLRVLHYYHDNAISAHPGVTRTYLAVRQWFYWQGHRKHVEQYVLTCECCVRSKSSTRARQGLLQPLPIPNYCWQHVTMDFVTGLPFSNGYNAVLVVVDRLSKRPCYIPTTKDVTAEATARLFFDRVVRYYGLPSSNVSDRDSKFCSKFWTALMEYMGIKLRMTVSKRAQAEGQSERQVRTLEDALRCTASHYGDDWFAVLPTVEYAHATAIHSSTRVSPFQLDTGRQPAAAIRMQEEVSGPHAQFVHAREEIVRVAKEQLARAQESQAKYHNQRRREVHYGVDDWVYLDAKVVNLAEVGQPENDPAKDPNVNKLLPRWIGPYQITARIVENAYRVDLPVFLQRRHPAFNIDQLKLSIENPPYFANRSLSKAAPAIYATHGNRMYVAEKLLQRRTRKGKLQYLVKWLDLPESQNSWEPVQKLQRLSHWQQLQNAFDNRQRQLNSGRLACKSSDEAKQMVKSMSTILDCLIAEVGWTVSETDRSTAISVIRNVAMAVDASSVGQMLLLKSEESEMVIFLSNAAAQARRKLHSVITECQTDATFSAVYDVRQPQPSAASLESLAGLILQKPSSSYQGPTALLDSKRIATRGVVLIVRFNARNNQYIIYNYLKKINLSKTTSKSKCT</sequence>
<dbReference type="Pfam" id="PF24626">
    <property type="entry name" value="SH3_Tf2-1"/>
    <property type="match status" value="1"/>
</dbReference>
<accession>A0A9W6XZU3</accession>
<dbReference type="InterPro" id="IPR001584">
    <property type="entry name" value="Integrase_cat-core"/>
</dbReference>
<evidence type="ECO:0000256" key="6">
    <source>
        <dbReference type="ARBA" id="ARBA00022723"/>
    </source>
</evidence>
<dbReference type="GO" id="GO:0006508">
    <property type="term" value="P:proteolysis"/>
    <property type="evidence" value="ECO:0007669"/>
    <property type="project" value="UniProtKB-KW"/>
</dbReference>
<dbReference type="SMART" id="SM00298">
    <property type="entry name" value="CHROMO"/>
    <property type="match status" value="1"/>
</dbReference>
<dbReference type="GO" id="GO:0003887">
    <property type="term" value="F:DNA-directed DNA polymerase activity"/>
    <property type="evidence" value="ECO:0007669"/>
    <property type="project" value="UniProtKB-KW"/>
</dbReference>
<keyword evidence="4" id="KW-0548">Nucleotidyltransferase</keyword>
<dbReference type="GO" id="GO:0004519">
    <property type="term" value="F:endonuclease activity"/>
    <property type="evidence" value="ECO:0007669"/>
    <property type="project" value="UniProtKB-KW"/>
</dbReference>
<keyword evidence="6" id="KW-0479">Metal-binding</keyword>
<gene>
    <name evidence="19" type="ORF">Pfra01_001898700</name>
</gene>
<dbReference type="GO" id="GO:0046872">
    <property type="term" value="F:metal ion binding"/>
    <property type="evidence" value="ECO:0007669"/>
    <property type="project" value="UniProtKB-KW"/>
</dbReference>
<comment type="subcellular location">
    <subcellularLocation>
        <location evidence="1">Nucleus</location>
    </subcellularLocation>
</comment>
<proteinExistence type="predicted"/>
<evidence type="ECO:0000256" key="12">
    <source>
        <dbReference type="ARBA" id="ARBA00022918"/>
    </source>
</evidence>
<dbReference type="FunFam" id="3.10.20.370:FF:000001">
    <property type="entry name" value="Retrovirus-related Pol polyprotein from transposon 17.6-like protein"/>
    <property type="match status" value="1"/>
</dbReference>
<dbReference type="InterPro" id="IPR036397">
    <property type="entry name" value="RNaseH_sf"/>
</dbReference>
<dbReference type="Gene3D" id="1.10.340.70">
    <property type="match status" value="1"/>
</dbReference>
<keyword evidence="12" id="KW-0695">RNA-directed DNA polymerase</keyword>
<keyword evidence="15" id="KW-0233">DNA recombination</keyword>
<dbReference type="InterPro" id="IPR041588">
    <property type="entry name" value="Integrase_H2C2"/>
</dbReference>
<dbReference type="GO" id="GO:0015074">
    <property type="term" value="P:DNA integration"/>
    <property type="evidence" value="ECO:0007669"/>
    <property type="project" value="UniProtKB-KW"/>
</dbReference>